<dbReference type="GeneID" id="19323757"/>
<dbReference type="RefSeq" id="XP_007914124.1">
    <property type="nucleotide sequence ID" value="XM_007915933.1"/>
</dbReference>
<dbReference type="eggNOG" id="ENOG502QQFD">
    <property type="taxonomic scope" value="Eukaryota"/>
</dbReference>
<keyword evidence="5" id="KW-0964">Secreted</keyword>
<evidence type="ECO:0000259" key="12">
    <source>
        <dbReference type="Pfam" id="PF26410"/>
    </source>
</evidence>
<dbReference type="HOGENOM" id="CLU_031603_4_1_1"/>
<dbReference type="EMBL" id="KB933041">
    <property type="protein sequence ID" value="EOO01146.1"/>
    <property type="molecule type" value="Genomic_DNA"/>
</dbReference>
<evidence type="ECO:0000256" key="6">
    <source>
        <dbReference type="ARBA" id="ARBA00022729"/>
    </source>
</evidence>
<dbReference type="FunFam" id="3.20.20.80:FF:000076">
    <property type="entry name" value="Mannan endo-1,4-beta-mannosidase A"/>
    <property type="match status" value="1"/>
</dbReference>
<feature type="domain" description="Glycoside hydrolase family 5" evidence="12">
    <location>
        <begin position="29"/>
        <end position="307"/>
    </location>
</feature>
<dbReference type="OrthoDB" id="406631at2759"/>
<dbReference type="Gene3D" id="3.20.20.80">
    <property type="entry name" value="Glycosidases"/>
    <property type="match status" value="1"/>
</dbReference>
<dbReference type="SUPFAM" id="SSF51445">
    <property type="entry name" value="(Trans)glycosidases"/>
    <property type="match status" value="1"/>
</dbReference>
<feature type="chain" id="PRO_5004462926" description="Mannan endo-1,4-beta-mannosidase A" evidence="11">
    <location>
        <begin position="20"/>
        <end position="374"/>
    </location>
</feature>
<dbReference type="EC" id="3.2.1.78" evidence="4"/>
<comment type="subcellular location">
    <subcellularLocation>
        <location evidence="2">Secreted</location>
    </subcellularLocation>
</comment>
<evidence type="ECO:0000256" key="7">
    <source>
        <dbReference type="ARBA" id="ARBA00022801"/>
    </source>
</evidence>
<evidence type="ECO:0000256" key="10">
    <source>
        <dbReference type="ARBA" id="ARBA00077212"/>
    </source>
</evidence>
<evidence type="ECO:0000256" key="3">
    <source>
        <dbReference type="ARBA" id="ARBA00005641"/>
    </source>
</evidence>
<evidence type="ECO:0000256" key="1">
    <source>
        <dbReference type="ARBA" id="ARBA00001678"/>
    </source>
</evidence>
<evidence type="ECO:0000256" key="4">
    <source>
        <dbReference type="ARBA" id="ARBA00012706"/>
    </source>
</evidence>
<dbReference type="PANTHER" id="PTHR31451:SF39">
    <property type="entry name" value="MANNAN ENDO-1,4-BETA-MANNOSIDASE 1"/>
    <property type="match status" value="1"/>
</dbReference>
<organism evidence="13 14">
    <name type="scientific">Phaeoacremonium minimum (strain UCR-PA7)</name>
    <name type="common">Esca disease fungus</name>
    <name type="synonym">Togninia minima</name>
    <dbReference type="NCBI Taxonomy" id="1286976"/>
    <lineage>
        <taxon>Eukaryota</taxon>
        <taxon>Fungi</taxon>
        <taxon>Dikarya</taxon>
        <taxon>Ascomycota</taxon>
        <taxon>Pezizomycotina</taxon>
        <taxon>Sordariomycetes</taxon>
        <taxon>Sordariomycetidae</taxon>
        <taxon>Togniniales</taxon>
        <taxon>Togniniaceae</taxon>
        <taxon>Phaeoacremonium</taxon>
    </lineage>
</organism>
<keyword evidence="8" id="KW-0326">Glycosidase</keyword>
<evidence type="ECO:0000313" key="14">
    <source>
        <dbReference type="Proteomes" id="UP000014074"/>
    </source>
</evidence>
<protein>
    <recommendedName>
        <fullName evidence="9">Mannan endo-1,4-beta-mannosidase A</fullName>
        <ecNumber evidence="4">3.2.1.78</ecNumber>
    </recommendedName>
    <alternativeName>
        <fullName evidence="10">Endo-beta-1,4-mannanase A</fullName>
    </alternativeName>
</protein>
<dbReference type="InterPro" id="IPR001547">
    <property type="entry name" value="Glyco_hydro_5"/>
</dbReference>
<dbReference type="GO" id="GO:0046355">
    <property type="term" value="P:mannan catabolic process"/>
    <property type="evidence" value="ECO:0007669"/>
    <property type="project" value="UniProtKB-ARBA"/>
</dbReference>
<feature type="signal peptide" evidence="11">
    <location>
        <begin position="1"/>
        <end position="19"/>
    </location>
</feature>
<gene>
    <name evidence="13" type="ORF">UCRPA7_3410</name>
</gene>
<dbReference type="PANTHER" id="PTHR31451">
    <property type="match status" value="1"/>
</dbReference>
<dbReference type="KEGG" id="tmn:UCRPA7_3410"/>
<sequence length="374" mass="40584">MKLSSKTVALLSLVGAVSSLPTVSQATTFPSTNGTKFTIDGKTGYFAGSNSYWIGFLTNNADVDGVLDRFAQSGLKILRVWGFNDVTRRPGAGTVYYQYLASSGSQINTGADGLQRLDYVVSASEKRGVKLIINFVNNWSDYGGMPAYVTAFGGTKEGFYTNSKAQAQYRSYVNAVVSRYKNSSAIFAWELANEPRCKGCSTDVIYNWATDISKYIKSLDPNHMVTLGDEGFGVPGATSYPYGTSEGVDFVKNLNISTLDFGTYHMYPDSWGVPNSFGPGWIRDHAAVCKAANKPCMLEEYGTGSNHCSIEKPWQQAAIATAADGTSADLFWQWGDKLSNGQQTANDGNTIYWGSNDAQCLVVDHMKDVTPLSS</sequence>
<reference evidence="14" key="1">
    <citation type="journal article" date="2013" name="Genome Announc.">
        <title>Draft genome sequence of the ascomycete Phaeoacremonium aleophilum strain UCR-PA7, a causal agent of the esca disease complex in grapevines.</title>
        <authorList>
            <person name="Blanco-Ulate B."/>
            <person name="Rolshausen P."/>
            <person name="Cantu D."/>
        </authorList>
    </citation>
    <scope>NUCLEOTIDE SEQUENCE [LARGE SCALE GENOMIC DNA]</scope>
    <source>
        <strain evidence="14">UCR-PA7</strain>
    </source>
</reference>
<proteinExistence type="inferred from homology"/>
<evidence type="ECO:0000256" key="5">
    <source>
        <dbReference type="ARBA" id="ARBA00022525"/>
    </source>
</evidence>
<dbReference type="Proteomes" id="UP000014074">
    <property type="component" value="Unassembled WGS sequence"/>
</dbReference>
<keyword evidence="14" id="KW-1185">Reference proteome</keyword>
<dbReference type="InterPro" id="IPR045053">
    <property type="entry name" value="MAN-like"/>
</dbReference>
<keyword evidence="7" id="KW-0378">Hydrolase</keyword>
<name>R8BP82_PHAM7</name>
<evidence type="ECO:0000256" key="9">
    <source>
        <dbReference type="ARBA" id="ARBA00068505"/>
    </source>
</evidence>
<dbReference type="InterPro" id="IPR017853">
    <property type="entry name" value="GH"/>
</dbReference>
<dbReference type="AlphaFoldDB" id="R8BP82"/>
<evidence type="ECO:0000256" key="2">
    <source>
        <dbReference type="ARBA" id="ARBA00004613"/>
    </source>
</evidence>
<evidence type="ECO:0000256" key="11">
    <source>
        <dbReference type="SAM" id="SignalP"/>
    </source>
</evidence>
<dbReference type="GO" id="GO:0016985">
    <property type="term" value="F:mannan endo-1,4-beta-mannosidase activity"/>
    <property type="evidence" value="ECO:0007669"/>
    <property type="project" value="UniProtKB-EC"/>
</dbReference>
<comment type="similarity">
    <text evidence="3">Belongs to the glycosyl hydrolase 5 (cellulase A) family.</text>
</comment>
<comment type="catalytic activity">
    <reaction evidence="1">
        <text>Random hydrolysis of (1-&gt;4)-beta-D-mannosidic linkages in mannans, galactomannans and glucomannans.</text>
        <dbReference type="EC" id="3.2.1.78"/>
    </reaction>
</comment>
<accession>R8BP82</accession>
<evidence type="ECO:0000256" key="8">
    <source>
        <dbReference type="ARBA" id="ARBA00023295"/>
    </source>
</evidence>
<dbReference type="GO" id="GO:0005576">
    <property type="term" value="C:extracellular region"/>
    <property type="evidence" value="ECO:0007669"/>
    <property type="project" value="UniProtKB-SubCell"/>
</dbReference>
<evidence type="ECO:0000313" key="13">
    <source>
        <dbReference type="EMBL" id="EOO01146.1"/>
    </source>
</evidence>
<dbReference type="Pfam" id="PF26410">
    <property type="entry name" value="GH5_mannosidase"/>
    <property type="match status" value="1"/>
</dbReference>
<keyword evidence="6 11" id="KW-0732">Signal</keyword>